<dbReference type="InterPro" id="IPR003593">
    <property type="entry name" value="AAA+_ATPase"/>
</dbReference>
<dbReference type="Gene3D" id="3.40.50.300">
    <property type="entry name" value="P-loop containing nucleotide triphosphate hydrolases"/>
    <property type="match status" value="1"/>
</dbReference>
<dbReference type="EMBL" id="GU943152">
    <property type="protein sequence ID" value="ADD96622.1"/>
    <property type="molecule type" value="Genomic_DNA"/>
</dbReference>
<dbReference type="PANTHER" id="PTHR24221:SF654">
    <property type="entry name" value="ATP-BINDING CASSETTE SUB-FAMILY B MEMBER 6"/>
    <property type="match status" value="1"/>
</dbReference>
<reference evidence="4" key="1">
    <citation type="journal article" date="2010" name="ISME J.">
        <title>Metagenome of the Mediterranean deep chlorophyll maximum studied by direct and fosmid library 454 pyrosequencing.</title>
        <authorList>
            <person name="Ghai R."/>
            <person name="Martin-Cuadrado A.B."/>
            <person name="Molto A.G."/>
            <person name="Heredia I.G."/>
            <person name="Cabrera R."/>
            <person name="Martin J."/>
            <person name="Verdu M."/>
            <person name="Deschamps P."/>
            <person name="Moreira D."/>
            <person name="Lopez-Garcia P."/>
            <person name="Mira A."/>
            <person name="Rodriguez-Valera F."/>
        </authorList>
    </citation>
    <scope>NUCLEOTIDE SEQUENCE</scope>
</reference>
<dbReference type="GO" id="GO:0016887">
    <property type="term" value="F:ATP hydrolysis activity"/>
    <property type="evidence" value="ECO:0007669"/>
    <property type="project" value="InterPro"/>
</dbReference>
<protein>
    <recommendedName>
        <fullName evidence="3">ABC transporter domain-containing protein</fullName>
    </recommendedName>
</protein>
<dbReference type="Pfam" id="PF00005">
    <property type="entry name" value="ABC_tran"/>
    <property type="match status" value="1"/>
</dbReference>
<name>D6PLM1_9ZZZZ</name>
<feature type="domain" description="ABC transporter" evidence="3">
    <location>
        <begin position="8"/>
        <end position="252"/>
    </location>
</feature>
<dbReference type="PANTHER" id="PTHR24221">
    <property type="entry name" value="ATP-BINDING CASSETTE SUB-FAMILY B"/>
    <property type="match status" value="1"/>
</dbReference>
<dbReference type="InterPro" id="IPR017871">
    <property type="entry name" value="ABC_transporter-like_CS"/>
</dbReference>
<accession>D6PLM1</accession>
<sequence length="254" mass="28208">MKVPQKSIELKDLWFSYRHSSDSNSLAFPWILKGVSLTIPVGKVTALVGRTGSGKTTISDILLGFHEPEIGELKSDGIKVDFAQIAEWRKLIAGVPQNVFLLDSTLLENIALESLLGKVNLPKAYTAMKNAQLTEFIEKNEDGIFHLIGENGLRLSGGQRQRVGIARALYRDKPILVMDESTSSLDNKTENSILSSIKSWGRTKTVVCVAHRLDTIKRADLIYVIDNGEVKSHGTFENLSKNCPIFRDIVRLTD</sequence>
<evidence type="ECO:0000256" key="1">
    <source>
        <dbReference type="ARBA" id="ARBA00022741"/>
    </source>
</evidence>
<dbReference type="SMART" id="SM00382">
    <property type="entry name" value="AAA"/>
    <property type="match status" value="1"/>
</dbReference>
<dbReference type="InterPro" id="IPR027417">
    <property type="entry name" value="P-loop_NTPase"/>
</dbReference>
<dbReference type="AlphaFoldDB" id="D6PLM1"/>
<keyword evidence="2" id="KW-0067">ATP-binding</keyword>
<evidence type="ECO:0000313" key="4">
    <source>
        <dbReference type="EMBL" id="ADD96622.1"/>
    </source>
</evidence>
<dbReference type="PROSITE" id="PS00211">
    <property type="entry name" value="ABC_TRANSPORTER_1"/>
    <property type="match status" value="1"/>
</dbReference>
<evidence type="ECO:0000259" key="3">
    <source>
        <dbReference type="PROSITE" id="PS50893"/>
    </source>
</evidence>
<dbReference type="PROSITE" id="PS50893">
    <property type="entry name" value="ABC_TRANSPORTER_2"/>
    <property type="match status" value="1"/>
</dbReference>
<dbReference type="SUPFAM" id="SSF52540">
    <property type="entry name" value="P-loop containing nucleoside triphosphate hydrolases"/>
    <property type="match status" value="1"/>
</dbReference>
<dbReference type="GO" id="GO:0034040">
    <property type="term" value="F:ATPase-coupled lipid transmembrane transporter activity"/>
    <property type="evidence" value="ECO:0007669"/>
    <property type="project" value="TreeGrafter"/>
</dbReference>
<evidence type="ECO:0000256" key="2">
    <source>
        <dbReference type="ARBA" id="ARBA00022840"/>
    </source>
</evidence>
<organism evidence="4">
    <name type="scientific">uncultured organism MedDCM-OCT-S12-C71</name>
    <dbReference type="NCBI Taxonomy" id="743666"/>
    <lineage>
        <taxon>unclassified sequences</taxon>
        <taxon>environmental samples</taxon>
    </lineage>
</organism>
<dbReference type="InterPro" id="IPR039421">
    <property type="entry name" value="Type_1_exporter"/>
</dbReference>
<proteinExistence type="predicted"/>
<dbReference type="InterPro" id="IPR003439">
    <property type="entry name" value="ABC_transporter-like_ATP-bd"/>
</dbReference>
<dbReference type="GO" id="GO:0005524">
    <property type="term" value="F:ATP binding"/>
    <property type="evidence" value="ECO:0007669"/>
    <property type="project" value="UniProtKB-KW"/>
</dbReference>
<keyword evidence="1" id="KW-0547">Nucleotide-binding</keyword>